<gene>
    <name evidence="4" type="ORF">CEUSTIGMA_g12003.t1</name>
</gene>
<keyword evidence="5" id="KW-1185">Reference proteome</keyword>
<dbReference type="OrthoDB" id="191995at2759"/>
<dbReference type="Proteomes" id="UP000232323">
    <property type="component" value="Unassembled WGS sequence"/>
</dbReference>
<comment type="similarity">
    <text evidence="1">Belongs to the CDPF1 family.</text>
</comment>
<evidence type="ECO:0000256" key="1">
    <source>
        <dbReference type="ARBA" id="ARBA00007917"/>
    </source>
</evidence>
<protein>
    <recommendedName>
        <fullName evidence="2">Cysteine-rich DPF motif domain-containing protein 1</fullName>
    </recommendedName>
</protein>
<evidence type="ECO:0000259" key="3">
    <source>
        <dbReference type="Pfam" id="PF10170"/>
    </source>
</evidence>
<dbReference type="AlphaFoldDB" id="A0A250XNU4"/>
<dbReference type="PANTHER" id="PTHR31849">
    <property type="entry name" value="CYSTEINE-RICH PDF MOTIF DOMAIN-CONTAINING PROTEIN 1"/>
    <property type="match status" value="1"/>
</dbReference>
<evidence type="ECO:0000313" key="4">
    <source>
        <dbReference type="EMBL" id="GAX84582.1"/>
    </source>
</evidence>
<organism evidence="4 5">
    <name type="scientific">Chlamydomonas eustigma</name>
    <dbReference type="NCBI Taxonomy" id="1157962"/>
    <lineage>
        <taxon>Eukaryota</taxon>
        <taxon>Viridiplantae</taxon>
        <taxon>Chlorophyta</taxon>
        <taxon>core chlorophytes</taxon>
        <taxon>Chlorophyceae</taxon>
        <taxon>CS clade</taxon>
        <taxon>Chlamydomonadales</taxon>
        <taxon>Chlamydomonadaceae</taxon>
        <taxon>Chlamydomonas</taxon>
    </lineage>
</organism>
<dbReference type="InterPro" id="IPR018785">
    <property type="entry name" value="CDPF1_dom"/>
</dbReference>
<proteinExistence type="inferred from homology"/>
<dbReference type="PRINTS" id="PR01995">
    <property type="entry name" value="UPF0595"/>
</dbReference>
<comment type="caution">
    <text evidence="4">The sequence shown here is derived from an EMBL/GenBank/DDBJ whole genome shotgun (WGS) entry which is preliminary data.</text>
</comment>
<dbReference type="Pfam" id="PF10170">
    <property type="entry name" value="C6_DPF"/>
    <property type="match status" value="1"/>
</dbReference>
<name>A0A250XNU4_9CHLO</name>
<dbReference type="InterPro" id="IPR042426">
    <property type="entry name" value="CDPF1"/>
</dbReference>
<evidence type="ECO:0000256" key="2">
    <source>
        <dbReference type="ARBA" id="ARBA00014801"/>
    </source>
</evidence>
<dbReference type="PANTHER" id="PTHR31849:SF1">
    <property type="entry name" value="CYSTEINE-RICH DPF MOTIF DOMAIN-CONTAINING PROTEIN 1"/>
    <property type="match status" value="1"/>
</dbReference>
<evidence type="ECO:0000313" key="5">
    <source>
        <dbReference type="Proteomes" id="UP000232323"/>
    </source>
</evidence>
<feature type="domain" description="Cysteine-rich DPF motif" evidence="3">
    <location>
        <begin position="6"/>
        <end position="104"/>
    </location>
</feature>
<accession>A0A250XNU4</accession>
<dbReference type="EMBL" id="BEGY01000129">
    <property type="protein sequence ID" value="GAX84582.1"/>
    <property type="molecule type" value="Genomic_DNA"/>
</dbReference>
<reference evidence="4 5" key="1">
    <citation type="submission" date="2017-08" db="EMBL/GenBank/DDBJ databases">
        <title>Acidophilic green algal genome provides insights into adaptation to an acidic environment.</title>
        <authorList>
            <person name="Hirooka S."/>
            <person name="Hirose Y."/>
            <person name="Kanesaki Y."/>
            <person name="Higuchi S."/>
            <person name="Fujiwara T."/>
            <person name="Onuma R."/>
            <person name="Era A."/>
            <person name="Ohbayashi R."/>
            <person name="Uzuka A."/>
            <person name="Nozaki H."/>
            <person name="Yoshikawa H."/>
            <person name="Miyagishima S.Y."/>
        </authorList>
    </citation>
    <scope>NUCLEOTIDE SEQUENCE [LARGE SCALE GENOMIC DNA]</scope>
    <source>
        <strain evidence="4 5">NIES-2499</strain>
    </source>
</reference>
<sequence length="115" mass="12885">MSERIFTCYLCSFSAPYSTFGRSLKIDELKKDEHLAGTVMFLEDSYLLPDPNAAQVHPLCLGSHCNVCKRSVCVSEECSLFYSKRFCADCARAHVSAFPLECRKLSPKIFNTTSA</sequence>